<proteinExistence type="predicted"/>
<evidence type="ECO:0000256" key="1">
    <source>
        <dbReference type="SAM" id="MobiDB-lite"/>
    </source>
</evidence>
<dbReference type="EMBL" id="MGGR01000035">
    <property type="protein sequence ID" value="OGM32180.1"/>
    <property type="molecule type" value="Genomic_DNA"/>
</dbReference>
<sequence>MTKPEKIEFDHLPNPFDKPEKPEITGERVLEIVKKPDLLNEMNLAERLRFTTEAFRLMISSPELRDQVIQILKEGSSSKNE</sequence>
<gene>
    <name evidence="2" type="ORF">A3D01_02250</name>
</gene>
<name>A0A1F7YY91_9BACT</name>
<dbReference type="STRING" id="1802505.A3D01_02250"/>
<protein>
    <submittedName>
        <fullName evidence="2">Uncharacterized protein</fullName>
    </submittedName>
</protein>
<organism evidence="2 3">
    <name type="scientific">Candidatus Woesebacteria bacterium RIFCSPHIGHO2_02_FULL_39_13</name>
    <dbReference type="NCBI Taxonomy" id="1802505"/>
    <lineage>
        <taxon>Bacteria</taxon>
        <taxon>Candidatus Woeseibacteriota</taxon>
    </lineage>
</organism>
<dbReference type="Proteomes" id="UP000177169">
    <property type="component" value="Unassembled WGS sequence"/>
</dbReference>
<evidence type="ECO:0000313" key="2">
    <source>
        <dbReference type="EMBL" id="OGM32180.1"/>
    </source>
</evidence>
<feature type="region of interest" description="Disordered" evidence="1">
    <location>
        <begin position="1"/>
        <end position="22"/>
    </location>
</feature>
<comment type="caution">
    <text evidence="2">The sequence shown here is derived from an EMBL/GenBank/DDBJ whole genome shotgun (WGS) entry which is preliminary data.</text>
</comment>
<accession>A0A1F7YY91</accession>
<reference evidence="2 3" key="1">
    <citation type="journal article" date="2016" name="Nat. Commun.">
        <title>Thousands of microbial genomes shed light on interconnected biogeochemical processes in an aquifer system.</title>
        <authorList>
            <person name="Anantharaman K."/>
            <person name="Brown C.T."/>
            <person name="Hug L.A."/>
            <person name="Sharon I."/>
            <person name="Castelle C.J."/>
            <person name="Probst A.J."/>
            <person name="Thomas B.C."/>
            <person name="Singh A."/>
            <person name="Wilkins M.J."/>
            <person name="Karaoz U."/>
            <person name="Brodie E.L."/>
            <person name="Williams K.H."/>
            <person name="Hubbard S.S."/>
            <person name="Banfield J.F."/>
        </authorList>
    </citation>
    <scope>NUCLEOTIDE SEQUENCE [LARGE SCALE GENOMIC DNA]</scope>
</reference>
<dbReference type="AlphaFoldDB" id="A0A1F7YY91"/>
<evidence type="ECO:0000313" key="3">
    <source>
        <dbReference type="Proteomes" id="UP000177169"/>
    </source>
</evidence>